<sequence>MFAKLNLAVALLTTTAVAQNAVAGASNVLRTDDVLSTPYASLLGFSDDTMAVARGLSAKAATNSSIPPDVQLMPDGSLDFTAWNNITNAACQARLSSITRSSNPSGDCICYNLPMLDVTTGMFEADLRLYRISEPRDDFVGVSPSEIQVGVVYKGASVSPMKPVTSGSSSPSVNITKRSTSSSNAPTLLQTYMLVGQIDKDHMKNNLSIADLEALVMPTLTLSAVTPSGAQISSNVSLNEASFLVGVFSKDIILSDFAAAQLAVAQQQADLKNGTVAFVLPGVNLMIFPIGLVITSVWLFIGLLAYGYGTYQRIQYVTAYKRRARHQTMGDSAYRTI</sequence>
<dbReference type="OrthoDB" id="2596908at2759"/>
<accession>A0A395NDZ5</accession>
<dbReference type="Proteomes" id="UP000266272">
    <property type="component" value="Unassembled WGS sequence"/>
</dbReference>
<evidence type="ECO:0000313" key="3">
    <source>
        <dbReference type="EMBL" id="RFU74336.1"/>
    </source>
</evidence>
<comment type="caution">
    <text evidence="3">The sequence shown here is derived from an EMBL/GenBank/DDBJ whole genome shotgun (WGS) entry which is preliminary data.</text>
</comment>
<keyword evidence="1" id="KW-0472">Membrane</keyword>
<dbReference type="EMBL" id="PXOA01000550">
    <property type="protein sequence ID" value="RFU74336.1"/>
    <property type="molecule type" value="Genomic_DNA"/>
</dbReference>
<name>A0A395NDZ5_TRIAR</name>
<feature type="signal peptide" evidence="2">
    <location>
        <begin position="1"/>
        <end position="18"/>
    </location>
</feature>
<proteinExistence type="predicted"/>
<protein>
    <submittedName>
        <fullName evidence="3">Uncharacterized protein</fullName>
    </submittedName>
</protein>
<dbReference type="STRING" id="490622.A0A395NDZ5"/>
<keyword evidence="1" id="KW-0812">Transmembrane</keyword>
<reference evidence="3 4" key="1">
    <citation type="journal article" date="2018" name="PLoS Pathog.">
        <title>Evolution of structural diversity of trichothecenes, a family of toxins produced by plant pathogenic and entomopathogenic fungi.</title>
        <authorList>
            <person name="Proctor R.H."/>
            <person name="McCormick S.P."/>
            <person name="Kim H.S."/>
            <person name="Cardoza R.E."/>
            <person name="Stanley A.M."/>
            <person name="Lindo L."/>
            <person name="Kelly A."/>
            <person name="Brown D.W."/>
            <person name="Lee T."/>
            <person name="Vaughan M.M."/>
            <person name="Alexander N.J."/>
            <person name="Busman M."/>
            <person name="Gutierrez S."/>
        </authorList>
    </citation>
    <scope>NUCLEOTIDE SEQUENCE [LARGE SCALE GENOMIC DNA]</scope>
    <source>
        <strain evidence="3 4">IBT 40837</strain>
    </source>
</reference>
<keyword evidence="4" id="KW-1185">Reference proteome</keyword>
<evidence type="ECO:0000256" key="1">
    <source>
        <dbReference type="SAM" id="Phobius"/>
    </source>
</evidence>
<gene>
    <name evidence="3" type="ORF">TARUN_7963</name>
</gene>
<keyword evidence="2" id="KW-0732">Signal</keyword>
<evidence type="ECO:0000256" key="2">
    <source>
        <dbReference type="SAM" id="SignalP"/>
    </source>
</evidence>
<feature type="chain" id="PRO_5017301564" evidence="2">
    <location>
        <begin position="19"/>
        <end position="337"/>
    </location>
</feature>
<organism evidence="3 4">
    <name type="scientific">Trichoderma arundinaceum</name>
    <dbReference type="NCBI Taxonomy" id="490622"/>
    <lineage>
        <taxon>Eukaryota</taxon>
        <taxon>Fungi</taxon>
        <taxon>Dikarya</taxon>
        <taxon>Ascomycota</taxon>
        <taxon>Pezizomycotina</taxon>
        <taxon>Sordariomycetes</taxon>
        <taxon>Hypocreomycetidae</taxon>
        <taxon>Hypocreales</taxon>
        <taxon>Hypocreaceae</taxon>
        <taxon>Trichoderma</taxon>
    </lineage>
</organism>
<dbReference type="AlphaFoldDB" id="A0A395NDZ5"/>
<feature type="transmembrane region" description="Helical" evidence="1">
    <location>
        <begin position="285"/>
        <end position="306"/>
    </location>
</feature>
<evidence type="ECO:0000313" key="4">
    <source>
        <dbReference type="Proteomes" id="UP000266272"/>
    </source>
</evidence>
<keyword evidence="1" id="KW-1133">Transmembrane helix</keyword>